<dbReference type="InterPro" id="IPR010282">
    <property type="entry name" value="Uncharacterised_HutD/Ves"/>
</dbReference>
<organism evidence="1 2">
    <name type="scientific">Paracoccus cavernae</name>
    <dbReference type="NCBI Taxonomy" id="1571207"/>
    <lineage>
        <taxon>Bacteria</taxon>
        <taxon>Pseudomonadati</taxon>
        <taxon>Pseudomonadota</taxon>
        <taxon>Alphaproteobacteria</taxon>
        <taxon>Rhodobacterales</taxon>
        <taxon>Paracoccaceae</taxon>
        <taxon>Paracoccus</taxon>
    </lineage>
</organism>
<keyword evidence="2" id="KW-1185">Reference proteome</keyword>
<proteinExistence type="predicted"/>
<protein>
    <submittedName>
        <fullName evidence="1">HutD family protein</fullName>
    </submittedName>
</protein>
<dbReference type="SUPFAM" id="SSF51182">
    <property type="entry name" value="RmlC-like cupins"/>
    <property type="match status" value="1"/>
</dbReference>
<dbReference type="EMBL" id="JAUFRC010000001">
    <property type="protein sequence ID" value="MDN3711111.1"/>
    <property type="molecule type" value="Genomic_DNA"/>
</dbReference>
<comment type="caution">
    <text evidence="1">The sequence shown here is derived from an EMBL/GenBank/DDBJ whole genome shotgun (WGS) entry which is preliminary data.</text>
</comment>
<dbReference type="Proteomes" id="UP001243846">
    <property type="component" value="Unassembled WGS sequence"/>
</dbReference>
<name>A0ABT8D5C1_9RHOB</name>
<evidence type="ECO:0000313" key="1">
    <source>
        <dbReference type="EMBL" id="MDN3711111.1"/>
    </source>
</evidence>
<dbReference type="Pfam" id="PF05962">
    <property type="entry name" value="HutD"/>
    <property type="match status" value="1"/>
</dbReference>
<reference evidence="2" key="1">
    <citation type="journal article" date="2019" name="Int. J. Syst. Evol. Microbiol.">
        <title>The Global Catalogue of Microorganisms (GCM) 10K type strain sequencing project: providing services to taxonomists for standard genome sequencing and annotation.</title>
        <authorList>
            <consortium name="The Broad Institute Genomics Platform"/>
            <consortium name="The Broad Institute Genome Sequencing Center for Infectious Disease"/>
            <person name="Wu L."/>
            <person name="Ma J."/>
        </authorList>
    </citation>
    <scope>NUCLEOTIDE SEQUENCE [LARGE SCALE GENOMIC DNA]</scope>
    <source>
        <strain evidence="2">CECT 8482</strain>
    </source>
</reference>
<dbReference type="InterPro" id="IPR011051">
    <property type="entry name" value="RmlC_Cupin_sf"/>
</dbReference>
<evidence type="ECO:0000313" key="2">
    <source>
        <dbReference type="Proteomes" id="UP001243846"/>
    </source>
</evidence>
<sequence>MTFPADSPTHARLTGSAITDLNAMTRRARATHRLSHHAVSGSAELVLNGDDCLVFCGEGTVRVGNVTLSPLDCLRLSGCRDQTLLAEGSGRLYLAEFSSI</sequence>
<accession>A0ABT8D5C1</accession>
<gene>
    <name evidence="1" type="ORF">QWZ10_03480</name>
</gene>